<evidence type="ECO:0000313" key="2">
    <source>
        <dbReference type="EMBL" id="RVW69921.1"/>
    </source>
</evidence>
<evidence type="ECO:0000313" key="1">
    <source>
        <dbReference type="EMBL" id="RVW25912.1"/>
    </source>
</evidence>
<evidence type="ECO:0000313" key="3">
    <source>
        <dbReference type="Proteomes" id="UP000288805"/>
    </source>
</evidence>
<comment type="caution">
    <text evidence="1">The sequence shown here is derived from an EMBL/GenBank/DDBJ whole genome shotgun (WGS) entry which is preliminary data.</text>
</comment>
<accession>A0A438CRR2</accession>
<dbReference type="AlphaFoldDB" id="A0A438CRR2"/>
<dbReference type="EMBL" id="QGNW01002052">
    <property type="protein sequence ID" value="RVW25912.1"/>
    <property type="molecule type" value="Genomic_DNA"/>
</dbReference>
<sequence length="124" mass="13954">MAALFGCKVRSLPTSYLALPRGAIHSHVVLDLEVKCFKLTLLGKWVWRFANEHNSMWRKLIQAKYGEMDVASDNDATVAEFVRKVEGIEAIGLCSSEALSGWEYECNGSNFQAHKFNKSARSRD</sequence>
<dbReference type="EMBL" id="QGNW01000478">
    <property type="protein sequence ID" value="RVW69921.1"/>
    <property type="molecule type" value="Genomic_DNA"/>
</dbReference>
<name>A0A438CRR2_VITVI</name>
<gene>
    <name evidence="2" type="ORF">CK203_061915</name>
    <name evidence="1" type="ORF">CK203_111340</name>
</gene>
<reference evidence="1 3" key="1">
    <citation type="journal article" date="2018" name="PLoS Genet.">
        <title>Population sequencing reveals clonal diversity and ancestral inbreeding in the grapevine cultivar Chardonnay.</title>
        <authorList>
            <person name="Roach M.J."/>
            <person name="Johnson D.L."/>
            <person name="Bohlmann J."/>
            <person name="van Vuuren H.J."/>
            <person name="Jones S.J."/>
            <person name="Pretorius I.S."/>
            <person name="Schmidt S.A."/>
            <person name="Borneman A.R."/>
        </authorList>
    </citation>
    <scope>NUCLEOTIDE SEQUENCE [LARGE SCALE GENOMIC DNA]</scope>
    <source>
        <strain evidence="3">cv. Chardonnay</strain>
        <strain evidence="1">I10V1</strain>
        <tissue evidence="1">Leaf</tissue>
    </source>
</reference>
<proteinExistence type="predicted"/>
<organism evidence="1 3">
    <name type="scientific">Vitis vinifera</name>
    <name type="common">Grape</name>
    <dbReference type="NCBI Taxonomy" id="29760"/>
    <lineage>
        <taxon>Eukaryota</taxon>
        <taxon>Viridiplantae</taxon>
        <taxon>Streptophyta</taxon>
        <taxon>Embryophyta</taxon>
        <taxon>Tracheophyta</taxon>
        <taxon>Spermatophyta</taxon>
        <taxon>Magnoliopsida</taxon>
        <taxon>eudicotyledons</taxon>
        <taxon>Gunneridae</taxon>
        <taxon>Pentapetalae</taxon>
        <taxon>rosids</taxon>
        <taxon>Vitales</taxon>
        <taxon>Vitaceae</taxon>
        <taxon>Viteae</taxon>
        <taxon>Vitis</taxon>
    </lineage>
</organism>
<dbReference type="Proteomes" id="UP000288805">
    <property type="component" value="Unassembled WGS sequence"/>
</dbReference>
<protein>
    <submittedName>
        <fullName evidence="1">Uncharacterized protein</fullName>
    </submittedName>
</protein>